<reference evidence="1" key="1">
    <citation type="submission" date="2014-09" db="EMBL/GenBank/DDBJ databases">
        <authorList>
            <person name="Magalhaes I.L.F."/>
            <person name="Oliveira U."/>
            <person name="Santos F.R."/>
            <person name="Vidigal T.H.D.A."/>
            <person name="Brescovit A.D."/>
            <person name="Santos A.J."/>
        </authorList>
    </citation>
    <scope>NUCLEOTIDE SEQUENCE</scope>
    <source>
        <tissue evidence="1">Shoot tissue taken approximately 20 cm above the soil surface</tissue>
    </source>
</reference>
<organism evidence="1">
    <name type="scientific">Arundo donax</name>
    <name type="common">Giant reed</name>
    <name type="synonym">Donax arundinaceus</name>
    <dbReference type="NCBI Taxonomy" id="35708"/>
    <lineage>
        <taxon>Eukaryota</taxon>
        <taxon>Viridiplantae</taxon>
        <taxon>Streptophyta</taxon>
        <taxon>Embryophyta</taxon>
        <taxon>Tracheophyta</taxon>
        <taxon>Spermatophyta</taxon>
        <taxon>Magnoliopsida</taxon>
        <taxon>Liliopsida</taxon>
        <taxon>Poales</taxon>
        <taxon>Poaceae</taxon>
        <taxon>PACMAD clade</taxon>
        <taxon>Arundinoideae</taxon>
        <taxon>Arundineae</taxon>
        <taxon>Arundo</taxon>
    </lineage>
</organism>
<reference evidence="1" key="2">
    <citation type="journal article" date="2015" name="Data Brief">
        <title>Shoot transcriptome of the giant reed, Arundo donax.</title>
        <authorList>
            <person name="Barrero R.A."/>
            <person name="Guerrero F.D."/>
            <person name="Moolhuijzen P."/>
            <person name="Goolsby J.A."/>
            <person name="Tidwell J."/>
            <person name="Bellgard S.E."/>
            <person name="Bellgard M.I."/>
        </authorList>
    </citation>
    <scope>NUCLEOTIDE SEQUENCE</scope>
    <source>
        <tissue evidence="1">Shoot tissue taken approximately 20 cm above the soil surface</tissue>
    </source>
</reference>
<evidence type="ECO:0000313" key="1">
    <source>
        <dbReference type="EMBL" id="JAE26454.1"/>
    </source>
</evidence>
<accession>A0A0A9GSK4</accession>
<sequence length="21" mass="2491">MWVLVIGISRSALFFWGLTFF</sequence>
<protein>
    <submittedName>
        <fullName evidence="1">Uncharacterized protein</fullName>
    </submittedName>
</protein>
<dbReference type="AlphaFoldDB" id="A0A0A9GSK4"/>
<proteinExistence type="predicted"/>
<dbReference type="EMBL" id="GBRH01171442">
    <property type="protein sequence ID" value="JAE26454.1"/>
    <property type="molecule type" value="Transcribed_RNA"/>
</dbReference>
<name>A0A0A9GSK4_ARUDO</name>